<dbReference type="EMBL" id="GGFL01014646">
    <property type="protein sequence ID" value="MBW78824.1"/>
    <property type="molecule type" value="Transcribed_RNA"/>
</dbReference>
<keyword evidence="1" id="KW-1133">Transmembrane helix</keyword>
<accession>A0A2M4DMP0</accession>
<evidence type="ECO:0000256" key="1">
    <source>
        <dbReference type="SAM" id="Phobius"/>
    </source>
</evidence>
<evidence type="ECO:0000313" key="2">
    <source>
        <dbReference type="EMBL" id="MBW78824.1"/>
    </source>
</evidence>
<keyword evidence="1" id="KW-0812">Transmembrane</keyword>
<name>A0A2M4DMP0_ANODA</name>
<dbReference type="AlphaFoldDB" id="A0A2M4DMP0"/>
<sequence length="73" mass="8000">MHGVSVVVRISSVGMVSVVCDLVLSYVYGKENLNIDHRGHLHRLSRTAAPTMTVLKVMCRLVSVVLDTSVCVF</sequence>
<organism evidence="2">
    <name type="scientific">Anopheles darlingi</name>
    <name type="common">Mosquito</name>
    <dbReference type="NCBI Taxonomy" id="43151"/>
    <lineage>
        <taxon>Eukaryota</taxon>
        <taxon>Metazoa</taxon>
        <taxon>Ecdysozoa</taxon>
        <taxon>Arthropoda</taxon>
        <taxon>Hexapoda</taxon>
        <taxon>Insecta</taxon>
        <taxon>Pterygota</taxon>
        <taxon>Neoptera</taxon>
        <taxon>Endopterygota</taxon>
        <taxon>Diptera</taxon>
        <taxon>Nematocera</taxon>
        <taxon>Culicoidea</taxon>
        <taxon>Culicidae</taxon>
        <taxon>Anophelinae</taxon>
        <taxon>Anopheles</taxon>
    </lineage>
</organism>
<feature type="transmembrane region" description="Helical" evidence="1">
    <location>
        <begin position="6"/>
        <end position="28"/>
    </location>
</feature>
<reference evidence="2" key="1">
    <citation type="submission" date="2018-01" db="EMBL/GenBank/DDBJ databases">
        <title>An insight into the sialome of Amazonian anophelines.</title>
        <authorList>
            <person name="Ribeiro J.M."/>
            <person name="Scarpassa V."/>
            <person name="Calvo E."/>
        </authorList>
    </citation>
    <scope>NUCLEOTIDE SEQUENCE</scope>
</reference>
<protein>
    <submittedName>
        <fullName evidence="2">Putative secreted protein</fullName>
    </submittedName>
</protein>
<keyword evidence="1" id="KW-0472">Membrane</keyword>
<proteinExistence type="predicted"/>